<dbReference type="EMBL" id="JAUCMV010000004">
    <property type="protein sequence ID" value="KAK0402680.1"/>
    <property type="molecule type" value="Genomic_DNA"/>
</dbReference>
<evidence type="ECO:0000313" key="4">
    <source>
        <dbReference type="Proteomes" id="UP001175271"/>
    </source>
</evidence>
<keyword evidence="2" id="KW-0812">Transmembrane</keyword>
<gene>
    <name evidence="3" type="ORF">QR680_016472</name>
</gene>
<evidence type="ECO:0000313" key="3">
    <source>
        <dbReference type="EMBL" id="KAK0402680.1"/>
    </source>
</evidence>
<dbReference type="Proteomes" id="UP001175271">
    <property type="component" value="Unassembled WGS sequence"/>
</dbReference>
<dbReference type="GO" id="GO:0006406">
    <property type="term" value="P:mRNA export from nucleus"/>
    <property type="evidence" value="ECO:0007669"/>
    <property type="project" value="TreeGrafter"/>
</dbReference>
<proteinExistence type="predicted"/>
<feature type="region of interest" description="Disordered" evidence="1">
    <location>
        <begin position="157"/>
        <end position="202"/>
    </location>
</feature>
<accession>A0AA39LMM3</accession>
<dbReference type="AlphaFoldDB" id="A0AA39LMM3"/>
<dbReference type="PANTHER" id="PTHR13265">
    <property type="entry name" value="THO COMPLEX SUBUNIT 1"/>
    <property type="match status" value="1"/>
</dbReference>
<feature type="compositionally biased region" description="Basic and acidic residues" evidence="1">
    <location>
        <begin position="871"/>
        <end position="909"/>
    </location>
</feature>
<organism evidence="3 4">
    <name type="scientific">Steinernema hermaphroditum</name>
    <dbReference type="NCBI Taxonomy" id="289476"/>
    <lineage>
        <taxon>Eukaryota</taxon>
        <taxon>Metazoa</taxon>
        <taxon>Ecdysozoa</taxon>
        <taxon>Nematoda</taxon>
        <taxon>Chromadorea</taxon>
        <taxon>Rhabditida</taxon>
        <taxon>Tylenchina</taxon>
        <taxon>Panagrolaimomorpha</taxon>
        <taxon>Strongyloidoidea</taxon>
        <taxon>Steinernematidae</taxon>
        <taxon>Steinernema</taxon>
    </lineage>
</organism>
<protein>
    <submittedName>
        <fullName evidence="3">Uncharacterized protein</fullName>
    </submittedName>
</protein>
<evidence type="ECO:0000256" key="1">
    <source>
        <dbReference type="SAM" id="MobiDB-lite"/>
    </source>
</evidence>
<evidence type="ECO:0000256" key="2">
    <source>
        <dbReference type="SAM" id="Phobius"/>
    </source>
</evidence>
<feature type="transmembrane region" description="Helical" evidence="2">
    <location>
        <begin position="35"/>
        <end position="53"/>
    </location>
</feature>
<feature type="compositionally biased region" description="Basic and acidic residues" evidence="1">
    <location>
        <begin position="831"/>
        <end position="861"/>
    </location>
</feature>
<keyword evidence="4" id="KW-1185">Reference proteome</keyword>
<comment type="caution">
    <text evidence="3">The sequence shown here is derived from an EMBL/GenBank/DDBJ whole genome shotgun (WGS) entry which is preliminary data.</text>
</comment>
<feature type="transmembrane region" description="Helical" evidence="2">
    <location>
        <begin position="60"/>
        <end position="80"/>
    </location>
</feature>
<feature type="region of interest" description="Disordered" evidence="1">
    <location>
        <begin position="398"/>
        <end position="439"/>
    </location>
</feature>
<keyword evidence="2" id="KW-0472">Membrane</keyword>
<dbReference type="Pfam" id="PF11957">
    <property type="entry name" value="efThoc1"/>
    <property type="match status" value="1"/>
</dbReference>
<name>A0AA39LMM3_9BILA</name>
<keyword evidence="2" id="KW-1133">Transmembrane helix</keyword>
<reference evidence="3" key="1">
    <citation type="submission" date="2023-06" db="EMBL/GenBank/DDBJ databases">
        <title>Genomic analysis of the entomopathogenic nematode Steinernema hermaphroditum.</title>
        <authorList>
            <person name="Schwarz E.M."/>
            <person name="Heppert J.K."/>
            <person name="Baniya A."/>
            <person name="Schwartz H.T."/>
            <person name="Tan C.-H."/>
            <person name="Antoshechkin I."/>
            <person name="Sternberg P.W."/>
            <person name="Goodrich-Blair H."/>
            <person name="Dillman A.R."/>
        </authorList>
    </citation>
    <scope>NUCLEOTIDE SEQUENCE</scope>
    <source>
        <strain evidence="3">PS9179</strain>
        <tissue evidence="3">Whole animal</tissue>
    </source>
</reference>
<sequence length="950" mass="107816">MMNAHEGHRTPDRSRSLSQVSENSVESDISTDANFYPAVLGLATFGVFNLLVTSIGILPLSLVGVIALCSSAFALQFFLLHGHHFCRAVHVFYDEANILETNEGFECYEGPIIDDSTPGGCCGPFPIMGPQDSFYVQHYGNMMPNALRFQKEWQEADRKRMEEKQKKSEVEQKSAGDNKNSQREQLSEKKSQTGKILEMRSEEAKKPEKIVMKLPDLVLMEEAVKANDYQKFKELALGKKQQGLYGAKDVNIADTCIRKRVIEFTVDGCKPEQLDGLLTFARQAIKDDLCSKTLVCALVLDALELTHIQECEPLFDVFVKHEAIWKHEPFYTTLKAMMLRVCNSINKRLSAHDDAQLSGKILQFLARRLNLCEPSGLNKPGAINNEYITTWQEFSEETAEADGEDVKEPESMETDDLEQGEIKEEEGPSLPPSQSEEPAPVALDRKLYAKFWRLQNFFASPNDIFATDKFNEFNDCLEAVFEAFRSHRVQKRRKRRRVVKPQNGPTDTEQESFYEVDDILNGLDDICAIEPGSSFDAKRDDMFCCRFFTDFEFFEQQMCDLKIRRCFLVQCLILFQYLQSDSKSKDKSLKLSAEQSLTIVEAIKTCYDLLAEVGTGNVTRSARFAKSVKNVLDREIYWNKWKFEGANAYTLNPSVDDIPMPEWKRRPRQKFSFSEVDLGNATMTRIWSNSGTLLDECAKRKFYPVAKEFLTDPLEELDPEAQIEDQYLSLNKDLIQFRMSRFLARQSSAYYTCNTNNQLADSLKGYLKKAIVSGAKLVPELQADAAAIGEKLGKIEEAEKQRLEKERAAARKRLEEEKAQKVKLEEQRKAKLAEEKKVHKAKTEKTPHRAVEVTKTPDRASKTVRTPSSDKLNKDSPKVAKTPTRSEKSDRLSEKTPLKTPEKNARMSDSKSPPKKRAREESPGRSDSPVPIDEGALSPVDVATPVSSDD</sequence>
<feature type="compositionally biased region" description="Basic and acidic residues" evidence="1">
    <location>
        <begin position="1"/>
        <end position="15"/>
    </location>
</feature>
<dbReference type="PANTHER" id="PTHR13265:SF0">
    <property type="entry name" value="HPR1"/>
    <property type="match status" value="1"/>
</dbReference>
<feature type="region of interest" description="Disordered" evidence="1">
    <location>
        <begin position="1"/>
        <end position="21"/>
    </location>
</feature>
<dbReference type="GO" id="GO:0000445">
    <property type="term" value="C:THO complex part of transcription export complex"/>
    <property type="evidence" value="ECO:0007669"/>
    <property type="project" value="TreeGrafter"/>
</dbReference>
<dbReference type="InterPro" id="IPR021861">
    <property type="entry name" value="THO_THOC1"/>
</dbReference>
<feature type="region of interest" description="Disordered" evidence="1">
    <location>
        <begin position="831"/>
        <end position="950"/>
    </location>
</feature>